<protein>
    <submittedName>
        <fullName evidence="1">Uncharacterized protein</fullName>
    </submittedName>
</protein>
<dbReference type="EMBL" id="CAJNOQ010006919">
    <property type="protein sequence ID" value="CAF1151774.1"/>
    <property type="molecule type" value="Genomic_DNA"/>
</dbReference>
<sequence>DTLRDILSLLRTTNHPQGDNMIKVMRNWARMNQVPV</sequence>
<keyword evidence="3" id="KW-1185">Reference proteome</keyword>
<name>A0A814SW16_9BILA</name>
<proteinExistence type="predicted"/>
<evidence type="ECO:0000313" key="2">
    <source>
        <dbReference type="EMBL" id="CAF3915303.1"/>
    </source>
</evidence>
<dbReference type="EMBL" id="CAJOBC010006919">
    <property type="protein sequence ID" value="CAF3915303.1"/>
    <property type="molecule type" value="Genomic_DNA"/>
</dbReference>
<dbReference type="Proteomes" id="UP000663829">
    <property type="component" value="Unassembled WGS sequence"/>
</dbReference>
<evidence type="ECO:0000313" key="3">
    <source>
        <dbReference type="Proteomes" id="UP000663829"/>
    </source>
</evidence>
<dbReference type="AlphaFoldDB" id="A0A814SW16"/>
<dbReference type="OrthoDB" id="95390at2759"/>
<comment type="caution">
    <text evidence="1">The sequence shown here is derived from an EMBL/GenBank/DDBJ whole genome shotgun (WGS) entry which is preliminary data.</text>
</comment>
<accession>A0A814SW16</accession>
<reference evidence="1" key="1">
    <citation type="submission" date="2021-02" db="EMBL/GenBank/DDBJ databases">
        <authorList>
            <person name="Nowell W R."/>
        </authorList>
    </citation>
    <scope>NUCLEOTIDE SEQUENCE</scope>
</reference>
<dbReference type="Proteomes" id="UP000681722">
    <property type="component" value="Unassembled WGS sequence"/>
</dbReference>
<organism evidence="1 3">
    <name type="scientific">Didymodactylos carnosus</name>
    <dbReference type="NCBI Taxonomy" id="1234261"/>
    <lineage>
        <taxon>Eukaryota</taxon>
        <taxon>Metazoa</taxon>
        <taxon>Spiralia</taxon>
        <taxon>Gnathifera</taxon>
        <taxon>Rotifera</taxon>
        <taxon>Eurotatoria</taxon>
        <taxon>Bdelloidea</taxon>
        <taxon>Philodinida</taxon>
        <taxon>Philodinidae</taxon>
        <taxon>Didymodactylos</taxon>
    </lineage>
</organism>
<feature type="non-terminal residue" evidence="1">
    <location>
        <position position="1"/>
    </location>
</feature>
<evidence type="ECO:0000313" key="1">
    <source>
        <dbReference type="EMBL" id="CAF1151774.1"/>
    </source>
</evidence>
<gene>
    <name evidence="1" type="ORF">GPM918_LOCUS21218</name>
    <name evidence="2" type="ORF">SRO942_LOCUS21215</name>
</gene>